<feature type="transmembrane region" description="Helical" evidence="2">
    <location>
        <begin position="114"/>
        <end position="131"/>
    </location>
</feature>
<comment type="caution">
    <text evidence="4">The sequence shown here is derived from an EMBL/GenBank/DDBJ whole genome shotgun (WGS) entry which is preliminary data.</text>
</comment>
<feature type="region of interest" description="Disordered" evidence="1">
    <location>
        <begin position="1"/>
        <end position="21"/>
    </location>
</feature>
<evidence type="ECO:0000256" key="1">
    <source>
        <dbReference type="SAM" id="MobiDB-lite"/>
    </source>
</evidence>
<evidence type="ECO:0000256" key="2">
    <source>
        <dbReference type="SAM" id="Phobius"/>
    </source>
</evidence>
<feature type="compositionally biased region" description="Low complexity" evidence="1">
    <location>
        <begin position="1"/>
        <end position="12"/>
    </location>
</feature>
<feature type="transmembrane region" description="Helical" evidence="2">
    <location>
        <begin position="137"/>
        <end position="155"/>
    </location>
</feature>
<reference evidence="4 5" key="1">
    <citation type="submission" date="2023-07" db="EMBL/GenBank/DDBJ databases">
        <title>Sequencing the genomes of 1000 actinobacteria strains.</title>
        <authorList>
            <person name="Klenk H.-P."/>
        </authorList>
    </citation>
    <scope>NUCLEOTIDE SEQUENCE [LARGE SCALE GENOMIC DNA]</scope>
    <source>
        <strain evidence="4 5">DSM 45554</strain>
    </source>
</reference>
<feature type="transmembrane region" description="Helical" evidence="2">
    <location>
        <begin position="250"/>
        <end position="271"/>
    </location>
</feature>
<gene>
    <name evidence="4" type="ORF">J2S48_002635</name>
</gene>
<accession>A0ABU2CP48</accession>
<protein>
    <submittedName>
        <fullName evidence="4">Membrane protein YeiB</fullName>
    </submittedName>
</protein>
<proteinExistence type="predicted"/>
<evidence type="ECO:0000259" key="3">
    <source>
        <dbReference type="Pfam" id="PF04235"/>
    </source>
</evidence>
<keyword evidence="2" id="KW-0812">Transmembrane</keyword>
<feature type="compositionally biased region" description="Basic and acidic residues" evidence="1">
    <location>
        <begin position="416"/>
        <end position="426"/>
    </location>
</feature>
<feature type="region of interest" description="Disordered" evidence="1">
    <location>
        <begin position="405"/>
        <end position="426"/>
    </location>
</feature>
<dbReference type="Pfam" id="PF04235">
    <property type="entry name" value="DUF418"/>
    <property type="match status" value="1"/>
</dbReference>
<dbReference type="PANTHER" id="PTHR30590">
    <property type="entry name" value="INNER MEMBRANE PROTEIN"/>
    <property type="match status" value="1"/>
</dbReference>
<feature type="transmembrane region" description="Helical" evidence="2">
    <location>
        <begin position="283"/>
        <end position="306"/>
    </location>
</feature>
<dbReference type="RefSeq" id="WP_274991924.1">
    <property type="nucleotide sequence ID" value="NZ_JAJQQP010000001.1"/>
</dbReference>
<keyword evidence="2" id="KW-0472">Membrane</keyword>
<feature type="transmembrane region" description="Helical" evidence="2">
    <location>
        <begin position="203"/>
        <end position="230"/>
    </location>
</feature>
<dbReference type="InterPro" id="IPR052529">
    <property type="entry name" value="Bact_Transport_Assoc"/>
</dbReference>
<feature type="transmembrane region" description="Helical" evidence="2">
    <location>
        <begin position="84"/>
        <end position="102"/>
    </location>
</feature>
<name>A0ABU2CP48_9MICO</name>
<feature type="domain" description="DUF418" evidence="3">
    <location>
        <begin position="233"/>
        <end position="397"/>
    </location>
</feature>
<feature type="transmembrane region" description="Helical" evidence="2">
    <location>
        <begin position="355"/>
        <end position="378"/>
    </location>
</feature>
<keyword evidence="2" id="KW-1133">Transmembrane helix</keyword>
<dbReference type="Proteomes" id="UP001183585">
    <property type="component" value="Unassembled WGS sequence"/>
</dbReference>
<feature type="transmembrane region" description="Helical" evidence="2">
    <location>
        <begin position="162"/>
        <end position="183"/>
    </location>
</feature>
<dbReference type="EMBL" id="JAVDYE010000001">
    <property type="protein sequence ID" value="MDR7383120.1"/>
    <property type="molecule type" value="Genomic_DNA"/>
</dbReference>
<keyword evidence="5" id="KW-1185">Reference proteome</keyword>
<feature type="transmembrane region" description="Helical" evidence="2">
    <location>
        <begin position="330"/>
        <end position="349"/>
    </location>
</feature>
<evidence type="ECO:0000313" key="4">
    <source>
        <dbReference type="EMBL" id="MDR7383120.1"/>
    </source>
</evidence>
<sequence length="426" mass="45715">MTTAPPAAVAGPPRTPRPITRSERSLAPDIARGGMLLFIALANVPLYLWGRESDAYGHLSGLGTADHIGLFFEQLIVAERSRPMFAVLFGFGMAVMASRMFTRGMEVKDVRTVMRRRSWWLVAFGLVHATFLFDGDILARYGATALVALFFLHLSTPALKRWLIWSSVYVLVITVPVMSWVTASEGGESPAPAELHPYLEQLAFGPLSSLINMAGALVLAEFIPMILVGILLQRSGWLDRPEEHLRRLKLVFLTGMAVNLASSLPVALIGLGVWDPAGGTHTVAVGLTLLGGMYAGIGYICGFALLAHKLRGYGRRGVPGALAAVGERSLTCYLLQSIIMAPLLTAWGFGLGDDMGYLTAFGFAFGTWVLTVVVAVLLDKAGKRGPFEVLLRRLTYGPRLLDEGAGPPGGAVGRTSGDRHSGVPTT</sequence>
<feature type="transmembrane region" description="Helical" evidence="2">
    <location>
        <begin position="30"/>
        <end position="50"/>
    </location>
</feature>
<dbReference type="InterPro" id="IPR007349">
    <property type="entry name" value="DUF418"/>
</dbReference>
<dbReference type="PANTHER" id="PTHR30590:SF2">
    <property type="entry name" value="INNER MEMBRANE PROTEIN"/>
    <property type="match status" value="1"/>
</dbReference>
<organism evidence="4 5">
    <name type="scientific">Promicromonospora iranensis</name>
    <dbReference type="NCBI Taxonomy" id="1105144"/>
    <lineage>
        <taxon>Bacteria</taxon>
        <taxon>Bacillati</taxon>
        <taxon>Actinomycetota</taxon>
        <taxon>Actinomycetes</taxon>
        <taxon>Micrococcales</taxon>
        <taxon>Promicromonosporaceae</taxon>
        <taxon>Promicromonospora</taxon>
    </lineage>
</organism>
<evidence type="ECO:0000313" key="5">
    <source>
        <dbReference type="Proteomes" id="UP001183585"/>
    </source>
</evidence>